<keyword evidence="4" id="KW-1185">Reference proteome</keyword>
<feature type="region of interest" description="Disordered" evidence="1">
    <location>
        <begin position="165"/>
        <end position="193"/>
    </location>
</feature>
<organism evidence="3 4">
    <name type="scientific">Ficus carica</name>
    <name type="common">Common fig</name>
    <dbReference type="NCBI Taxonomy" id="3494"/>
    <lineage>
        <taxon>Eukaryota</taxon>
        <taxon>Viridiplantae</taxon>
        <taxon>Streptophyta</taxon>
        <taxon>Embryophyta</taxon>
        <taxon>Tracheophyta</taxon>
        <taxon>Spermatophyta</taxon>
        <taxon>Magnoliopsida</taxon>
        <taxon>eudicotyledons</taxon>
        <taxon>Gunneridae</taxon>
        <taxon>Pentapetalae</taxon>
        <taxon>rosids</taxon>
        <taxon>fabids</taxon>
        <taxon>Rosales</taxon>
        <taxon>Moraceae</taxon>
        <taxon>Ficeae</taxon>
        <taxon>Ficus</taxon>
    </lineage>
</organism>
<evidence type="ECO:0000256" key="2">
    <source>
        <dbReference type="SAM" id="SignalP"/>
    </source>
</evidence>
<dbReference type="EMBL" id="BTGU01000013">
    <property type="protein sequence ID" value="GMN41620.1"/>
    <property type="molecule type" value="Genomic_DNA"/>
</dbReference>
<feature type="chain" id="PRO_5041657995" evidence="2">
    <location>
        <begin position="25"/>
        <end position="249"/>
    </location>
</feature>
<dbReference type="InterPro" id="IPR051897">
    <property type="entry name" value="PG-associated_BURP"/>
</dbReference>
<dbReference type="AlphaFoldDB" id="A0AA88D2D4"/>
<sequence>MKRIQTSLLTLLLSFLILFSALNAALGGGAGKEESPFSPKAQLVRYWNKNIRNNIIKNPLSFLLSKASPLSAVESAVFAKLAAENSLSTRLPEFCSSAHLLFSPELGLSLEKHDKDSSFSSYNSKNFTNYGSDRLGGADSFDTYNGDSFQVDSFRRYRSGSANHDNRFTNYAPGSNGVEQHFNTYGSGSTKGSGDFKKYADSAEVPLLRFTTVSGSPPKEADIQELQRRRKLSEPGALDLLQEQRHSGG</sequence>
<feature type="region of interest" description="Disordered" evidence="1">
    <location>
        <begin position="212"/>
        <end position="249"/>
    </location>
</feature>
<gene>
    <name evidence="3" type="ORF">TIFTF001_010844</name>
</gene>
<feature type="signal peptide" evidence="2">
    <location>
        <begin position="1"/>
        <end position="24"/>
    </location>
</feature>
<evidence type="ECO:0000313" key="3">
    <source>
        <dbReference type="EMBL" id="GMN41620.1"/>
    </source>
</evidence>
<comment type="caution">
    <text evidence="3">The sequence shown here is derived from an EMBL/GenBank/DDBJ whole genome shotgun (WGS) entry which is preliminary data.</text>
</comment>
<reference evidence="3" key="1">
    <citation type="submission" date="2023-07" db="EMBL/GenBank/DDBJ databases">
        <title>draft genome sequence of fig (Ficus carica).</title>
        <authorList>
            <person name="Takahashi T."/>
            <person name="Nishimura K."/>
        </authorList>
    </citation>
    <scope>NUCLEOTIDE SEQUENCE</scope>
</reference>
<evidence type="ECO:0000256" key="1">
    <source>
        <dbReference type="SAM" id="MobiDB-lite"/>
    </source>
</evidence>
<protein>
    <submittedName>
        <fullName evidence="3">Uncharacterized protein</fullName>
    </submittedName>
</protein>
<feature type="compositionally biased region" description="Polar residues" evidence="1">
    <location>
        <begin position="165"/>
        <end position="192"/>
    </location>
</feature>
<keyword evidence="2" id="KW-0732">Signal</keyword>
<name>A0AA88D2D4_FICCA</name>
<accession>A0AA88D2D4</accession>
<dbReference type="PANTHER" id="PTHR31458">
    <property type="entry name" value="POLYGALACTURONASE 1 BETA-LIKE PROTEIN 2"/>
    <property type="match status" value="1"/>
</dbReference>
<evidence type="ECO:0000313" key="4">
    <source>
        <dbReference type="Proteomes" id="UP001187192"/>
    </source>
</evidence>
<dbReference type="PANTHER" id="PTHR31458:SF2">
    <property type="entry name" value="POLYGALACTURONASE 1 BETA-LIKE PROTEIN 2"/>
    <property type="match status" value="1"/>
</dbReference>
<proteinExistence type="predicted"/>
<dbReference type="Proteomes" id="UP001187192">
    <property type="component" value="Unassembled WGS sequence"/>
</dbReference>